<evidence type="ECO:0000259" key="16">
    <source>
        <dbReference type="Pfam" id="PF22461"/>
    </source>
</evidence>
<accession>A0A2R8B7Y7</accession>
<dbReference type="GO" id="GO:0009279">
    <property type="term" value="C:cell outer membrane"/>
    <property type="evidence" value="ECO:0007669"/>
    <property type="project" value="UniProtKB-SubCell"/>
</dbReference>
<keyword evidence="14" id="KW-0449">Lipoprotein</keyword>
<evidence type="ECO:0000256" key="8">
    <source>
        <dbReference type="ARBA" id="ARBA00023047"/>
    </source>
</evidence>
<evidence type="ECO:0000256" key="5">
    <source>
        <dbReference type="ARBA" id="ARBA00022597"/>
    </source>
</evidence>
<keyword evidence="6" id="KW-0812">Transmembrane</keyword>
<dbReference type="PROSITE" id="PS51257">
    <property type="entry name" value="PROKAR_LIPOPROTEIN"/>
    <property type="match status" value="1"/>
</dbReference>
<dbReference type="Gene3D" id="3.10.560.10">
    <property type="entry name" value="Outer membrane lipoprotein wza domain like"/>
    <property type="match status" value="2"/>
</dbReference>
<dbReference type="RefSeq" id="WP_108852973.1">
    <property type="nucleotide sequence ID" value="NZ_OMOQ01000001.1"/>
</dbReference>
<keyword evidence="3" id="KW-0813">Transport</keyword>
<dbReference type="GO" id="GO:0015159">
    <property type="term" value="F:polysaccharide transmembrane transporter activity"/>
    <property type="evidence" value="ECO:0007669"/>
    <property type="project" value="InterPro"/>
</dbReference>
<keyword evidence="9" id="KW-0406">Ion transport</keyword>
<dbReference type="AlphaFoldDB" id="A0A2R8B7Y7"/>
<evidence type="ECO:0000256" key="10">
    <source>
        <dbReference type="ARBA" id="ARBA00023114"/>
    </source>
</evidence>
<keyword evidence="4" id="KW-1134">Transmembrane beta strand</keyword>
<dbReference type="Proteomes" id="UP000244924">
    <property type="component" value="Unassembled WGS sequence"/>
</dbReference>
<evidence type="ECO:0000256" key="14">
    <source>
        <dbReference type="ARBA" id="ARBA00023288"/>
    </source>
</evidence>
<dbReference type="OrthoDB" id="7198507at2"/>
<comment type="subcellular location">
    <subcellularLocation>
        <location evidence="1">Cell outer membrane</location>
        <topology evidence="1">Multi-pass membrane protein</topology>
    </subcellularLocation>
</comment>
<feature type="domain" description="SLBB" evidence="16">
    <location>
        <begin position="170"/>
        <end position="244"/>
    </location>
</feature>
<dbReference type="InterPro" id="IPR049712">
    <property type="entry name" value="Poly_export"/>
</dbReference>
<keyword evidence="10" id="KW-0626">Porin</keyword>
<keyword evidence="11" id="KW-0472">Membrane</keyword>
<feature type="domain" description="Polysaccharide export protein N-terminal" evidence="15">
    <location>
        <begin position="82"/>
        <end position="161"/>
    </location>
</feature>
<evidence type="ECO:0000313" key="17">
    <source>
        <dbReference type="EMBL" id="SPH18672.1"/>
    </source>
</evidence>
<dbReference type="GO" id="GO:0006811">
    <property type="term" value="P:monoatomic ion transport"/>
    <property type="evidence" value="ECO:0007669"/>
    <property type="project" value="UniProtKB-KW"/>
</dbReference>
<evidence type="ECO:0000313" key="18">
    <source>
        <dbReference type="Proteomes" id="UP000244924"/>
    </source>
</evidence>
<proteinExistence type="inferred from homology"/>
<name>A0A2R8B7Y7_9RHOB</name>
<evidence type="ECO:0000256" key="6">
    <source>
        <dbReference type="ARBA" id="ARBA00022692"/>
    </source>
</evidence>
<evidence type="ECO:0000256" key="3">
    <source>
        <dbReference type="ARBA" id="ARBA00022448"/>
    </source>
</evidence>
<organism evidence="17 18">
    <name type="scientific">Albidovulum aquaemixtae</name>
    <dbReference type="NCBI Taxonomy" id="1542388"/>
    <lineage>
        <taxon>Bacteria</taxon>
        <taxon>Pseudomonadati</taxon>
        <taxon>Pseudomonadota</taxon>
        <taxon>Alphaproteobacteria</taxon>
        <taxon>Rhodobacterales</taxon>
        <taxon>Paracoccaceae</taxon>
        <taxon>Albidovulum</taxon>
    </lineage>
</organism>
<dbReference type="Pfam" id="PF22461">
    <property type="entry name" value="SLBB_2"/>
    <property type="match status" value="1"/>
</dbReference>
<dbReference type="EMBL" id="OMOQ01000001">
    <property type="protein sequence ID" value="SPH18672.1"/>
    <property type="molecule type" value="Genomic_DNA"/>
</dbReference>
<evidence type="ECO:0000256" key="1">
    <source>
        <dbReference type="ARBA" id="ARBA00004571"/>
    </source>
</evidence>
<gene>
    <name evidence="17" type="ORF">DEA8626_02214</name>
</gene>
<dbReference type="GO" id="GO:0015288">
    <property type="term" value="F:porin activity"/>
    <property type="evidence" value="ECO:0007669"/>
    <property type="project" value="UniProtKB-KW"/>
</dbReference>
<keyword evidence="8" id="KW-0625">Polysaccharide transport</keyword>
<dbReference type="PANTHER" id="PTHR33619:SF3">
    <property type="entry name" value="POLYSACCHARIDE EXPORT PROTEIN GFCE-RELATED"/>
    <property type="match status" value="1"/>
</dbReference>
<evidence type="ECO:0000256" key="2">
    <source>
        <dbReference type="ARBA" id="ARBA00009450"/>
    </source>
</evidence>
<dbReference type="InterPro" id="IPR054765">
    <property type="entry name" value="SLBB_dom"/>
</dbReference>
<keyword evidence="12" id="KW-0564">Palmitate</keyword>
<evidence type="ECO:0000256" key="13">
    <source>
        <dbReference type="ARBA" id="ARBA00023237"/>
    </source>
</evidence>
<evidence type="ECO:0000256" key="4">
    <source>
        <dbReference type="ARBA" id="ARBA00022452"/>
    </source>
</evidence>
<keyword evidence="18" id="KW-1185">Reference proteome</keyword>
<keyword evidence="7" id="KW-0732">Signal</keyword>
<reference evidence="17 18" key="1">
    <citation type="submission" date="2018-03" db="EMBL/GenBank/DDBJ databases">
        <authorList>
            <person name="Keele B.F."/>
        </authorList>
    </citation>
    <scope>NUCLEOTIDE SEQUENCE [LARGE SCALE GENOMIC DNA]</scope>
    <source>
        <strain evidence="17 18">CECT 8626</strain>
    </source>
</reference>
<evidence type="ECO:0000256" key="9">
    <source>
        <dbReference type="ARBA" id="ARBA00023065"/>
    </source>
</evidence>
<evidence type="ECO:0000256" key="11">
    <source>
        <dbReference type="ARBA" id="ARBA00023136"/>
    </source>
</evidence>
<dbReference type="Pfam" id="PF02563">
    <property type="entry name" value="Poly_export"/>
    <property type="match status" value="1"/>
</dbReference>
<comment type="similarity">
    <text evidence="2">Belongs to the BexD/CtrA/VexA family.</text>
</comment>
<keyword evidence="13" id="KW-0998">Cell outer membrane</keyword>
<evidence type="ECO:0000259" key="15">
    <source>
        <dbReference type="Pfam" id="PF02563"/>
    </source>
</evidence>
<dbReference type="InterPro" id="IPR003715">
    <property type="entry name" value="Poly_export_N"/>
</dbReference>
<dbReference type="GO" id="GO:0046930">
    <property type="term" value="C:pore complex"/>
    <property type="evidence" value="ECO:0007669"/>
    <property type="project" value="UniProtKB-KW"/>
</dbReference>
<dbReference type="Gene3D" id="3.30.1950.10">
    <property type="entry name" value="wza like domain"/>
    <property type="match status" value="1"/>
</dbReference>
<protein>
    <recommendedName>
        <fullName evidence="19">Polysialic acid transport protein KpsD</fullName>
    </recommendedName>
</protein>
<evidence type="ECO:0000256" key="7">
    <source>
        <dbReference type="ARBA" id="ARBA00022729"/>
    </source>
</evidence>
<sequence>MRFAVSRWTRTVVLLALVASVAGCGLPRSGPNKRELYSSSVQQEGNAFVVTVDNHVARAASAVPPLGFTNGFLGAGVIGSDEIRPGDVLGLTIWENVDNGLLAGPGMNSTALQEVQVDGEGYIFVPYAGRIRAAGNTPEALRRIITNKLDAQTPDPQVSVNRIAGDGATVSVMGGVGGQGVYPIERPTRTLSAMIARAGGVVIEPEIAQVVVTRGSHSGRIWLKDLYSNPSLDVALRPGDVILVEKDQRFFTAIGATGAQNRVLFETQTLSAIEAIAQVGGLSTNLADPTGVFVLRNETPEIANEILGRTDLVTTQRIAYVLDLTEPNGIFNARDFMIRDEDTVYVTEAPYVQWQKTLAAISGAATSANSLSNAANN</sequence>
<dbReference type="PANTHER" id="PTHR33619">
    <property type="entry name" value="POLYSACCHARIDE EXPORT PROTEIN GFCE-RELATED"/>
    <property type="match status" value="1"/>
</dbReference>
<keyword evidence="5" id="KW-0762">Sugar transport</keyword>
<evidence type="ECO:0008006" key="19">
    <source>
        <dbReference type="Google" id="ProtNLM"/>
    </source>
</evidence>
<evidence type="ECO:0000256" key="12">
    <source>
        <dbReference type="ARBA" id="ARBA00023139"/>
    </source>
</evidence>